<keyword evidence="3" id="KW-0633">Potassium transport</keyword>
<dbReference type="InterPro" id="IPR003131">
    <property type="entry name" value="T1-type_BTB"/>
</dbReference>
<dbReference type="InterPro" id="IPR011333">
    <property type="entry name" value="SKP1/BTB/POZ_sf"/>
</dbReference>
<evidence type="ECO:0000256" key="7">
    <source>
        <dbReference type="ARBA" id="ARBA00022958"/>
    </source>
</evidence>
<dbReference type="InterPro" id="IPR005821">
    <property type="entry name" value="Ion_trans_dom"/>
</dbReference>
<evidence type="ECO:0000313" key="15">
    <source>
        <dbReference type="Proteomes" id="UP000694844"/>
    </source>
</evidence>
<evidence type="ECO:0000256" key="10">
    <source>
        <dbReference type="ARBA" id="ARBA00023136"/>
    </source>
</evidence>
<dbReference type="Pfam" id="PF02214">
    <property type="entry name" value="BTB_2"/>
    <property type="match status" value="1"/>
</dbReference>
<comment type="subcellular location">
    <subcellularLocation>
        <location evidence="1">Membrane</location>
        <topology evidence="1">Multi-pass membrane protein</topology>
    </subcellularLocation>
</comment>
<dbReference type="InterPro" id="IPR027359">
    <property type="entry name" value="Volt_channel_dom_sf"/>
</dbReference>
<dbReference type="GO" id="GO:0001508">
    <property type="term" value="P:action potential"/>
    <property type="evidence" value="ECO:0007669"/>
    <property type="project" value="TreeGrafter"/>
</dbReference>
<evidence type="ECO:0000256" key="2">
    <source>
        <dbReference type="ARBA" id="ARBA00022448"/>
    </source>
</evidence>
<dbReference type="Pfam" id="PF00520">
    <property type="entry name" value="Ion_trans"/>
    <property type="match status" value="1"/>
</dbReference>
<evidence type="ECO:0000256" key="11">
    <source>
        <dbReference type="ARBA" id="ARBA00023303"/>
    </source>
</evidence>
<feature type="domain" description="Potassium channel tetramerisation-type BTB" evidence="14">
    <location>
        <begin position="19"/>
        <end position="107"/>
    </location>
</feature>
<keyword evidence="6" id="KW-0851">Voltage-gated channel</keyword>
<dbReference type="KEGG" id="cvn:111126753"/>
<keyword evidence="8 12" id="KW-1133">Transmembrane helix</keyword>
<keyword evidence="10 12" id="KW-0472">Membrane</keyword>
<reference evidence="16" key="1">
    <citation type="submission" date="2025-08" db="UniProtKB">
        <authorList>
            <consortium name="RefSeq"/>
        </authorList>
    </citation>
    <scope>IDENTIFICATION</scope>
    <source>
        <tissue evidence="16">Whole sample</tissue>
    </source>
</reference>
<proteinExistence type="predicted"/>
<dbReference type="AlphaFoldDB" id="A0A8B8DHX8"/>
<keyword evidence="4 12" id="KW-0812">Transmembrane</keyword>
<dbReference type="InterPro" id="IPR028325">
    <property type="entry name" value="VG_K_chnl"/>
</dbReference>
<dbReference type="Gene3D" id="1.10.287.70">
    <property type="match status" value="1"/>
</dbReference>
<keyword evidence="11" id="KW-0407">Ion channel</keyword>
<dbReference type="GeneID" id="111126753"/>
<dbReference type="OrthoDB" id="433309at2759"/>
<evidence type="ECO:0000256" key="3">
    <source>
        <dbReference type="ARBA" id="ARBA00022538"/>
    </source>
</evidence>
<sequence>MDKIRVPRSYMEYSKSSPVEVYVSGNRFEIPKDKILKYPGTLLEKMLPELTKEKGGNINFDRPDDPFKAVQGYYLTGKLHMPLGVCPGQFAEELEFWGIRPNLLEPCCLYRLLSFQEQQELTKRFSKTIPSLSNEPILSVGSSCRQRLWLIIDNRVNSIPAKIYFGFVLLFVLLSLASLSLSTMTTFHRKLTICEARDLMFYGNHYDDDIEEYFTNQVDCNEDAEEARRKFLAEYADYSDSKFSEKIEHMKRHRNVSFATTPDFDDDDDDLEAIWFKWKLKKINLPQKTTRLKEFDVIDVIVLVVFSVDLVLRLLTCPSVVAYYKSLLNVVDTLVLVSGIIGYVLEKTMLNFTYETGDLDILVYLQQLRVFRLLRVVQNVAAIQVLSFCFRENFKEIMVLLLFLFVGVNFFANLLYFIEIDNMSSIPQAWWWGLITMTTVGYGDMYPNTGLGKIVGAFCAISGVVVLALIIPIFVNNFLTLYELALLLEKKTKEKPKTKTLQVRPT</sequence>
<keyword evidence="15" id="KW-1185">Reference proteome</keyword>
<feature type="transmembrane region" description="Helical" evidence="12">
    <location>
        <begin position="163"/>
        <end position="181"/>
    </location>
</feature>
<protein>
    <submittedName>
        <fullName evidence="16">Potassium voltage-gated channel protein egl-36-like</fullName>
    </submittedName>
</protein>
<dbReference type="Gene3D" id="1.20.120.350">
    <property type="entry name" value="Voltage-gated potassium channels. Chain C"/>
    <property type="match status" value="1"/>
</dbReference>
<evidence type="ECO:0000256" key="9">
    <source>
        <dbReference type="ARBA" id="ARBA00023065"/>
    </source>
</evidence>
<gene>
    <name evidence="16" type="primary">LOC111126753</name>
</gene>
<evidence type="ECO:0000256" key="5">
    <source>
        <dbReference type="ARBA" id="ARBA00022826"/>
    </source>
</evidence>
<feature type="transmembrane region" description="Helical" evidence="12">
    <location>
        <begin position="327"/>
        <end position="345"/>
    </location>
</feature>
<dbReference type="Gene3D" id="3.30.710.10">
    <property type="entry name" value="Potassium Channel Kv1.1, Chain A"/>
    <property type="match status" value="1"/>
</dbReference>
<evidence type="ECO:0000256" key="1">
    <source>
        <dbReference type="ARBA" id="ARBA00004141"/>
    </source>
</evidence>
<dbReference type="PRINTS" id="PR01498">
    <property type="entry name" value="SHAWCHANNEL"/>
</dbReference>
<accession>A0A8B8DHX8</accession>
<keyword evidence="5" id="KW-0631">Potassium channel</keyword>
<name>A0A8B8DHX8_CRAVI</name>
<dbReference type="CDD" id="cd18317">
    <property type="entry name" value="BTB_POZ_Kv"/>
    <property type="match status" value="1"/>
</dbReference>
<dbReference type="PANTHER" id="PTHR11537">
    <property type="entry name" value="VOLTAGE-GATED POTASSIUM CHANNEL"/>
    <property type="match status" value="1"/>
</dbReference>
<feature type="transmembrane region" description="Helical" evidence="12">
    <location>
        <begin position="454"/>
        <end position="475"/>
    </location>
</feature>
<keyword evidence="9" id="KW-0406">Ion transport</keyword>
<dbReference type="FunFam" id="1.10.287.70:FF:000028">
    <property type="entry name" value="potassium voltage-gated channel subfamily D member 3"/>
    <property type="match status" value="1"/>
</dbReference>
<evidence type="ECO:0000256" key="6">
    <source>
        <dbReference type="ARBA" id="ARBA00022882"/>
    </source>
</evidence>
<dbReference type="SUPFAM" id="SSF81324">
    <property type="entry name" value="Voltage-gated potassium channels"/>
    <property type="match status" value="1"/>
</dbReference>
<dbReference type="PRINTS" id="PR00169">
    <property type="entry name" value="KCHANNEL"/>
</dbReference>
<evidence type="ECO:0000256" key="8">
    <source>
        <dbReference type="ARBA" id="ARBA00022989"/>
    </source>
</evidence>
<dbReference type="GO" id="GO:0008076">
    <property type="term" value="C:voltage-gated potassium channel complex"/>
    <property type="evidence" value="ECO:0007669"/>
    <property type="project" value="InterPro"/>
</dbReference>
<dbReference type="GO" id="GO:0051260">
    <property type="term" value="P:protein homooligomerization"/>
    <property type="evidence" value="ECO:0007669"/>
    <property type="project" value="InterPro"/>
</dbReference>
<feature type="transmembrane region" description="Helical" evidence="12">
    <location>
        <begin position="397"/>
        <end position="418"/>
    </location>
</feature>
<dbReference type="PANTHER" id="PTHR11537:SF254">
    <property type="entry name" value="POTASSIUM VOLTAGE-GATED CHANNEL PROTEIN SHAB"/>
    <property type="match status" value="1"/>
</dbReference>
<evidence type="ECO:0000259" key="14">
    <source>
        <dbReference type="Pfam" id="PF02214"/>
    </source>
</evidence>
<evidence type="ECO:0000256" key="4">
    <source>
        <dbReference type="ARBA" id="ARBA00022692"/>
    </source>
</evidence>
<evidence type="ECO:0000256" key="12">
    <source>
        <dbReference type="SAM" id="Phobius"/>
    </source>
</evidence>
<feature type="transmembrane region" description="Helical" evidence="12">
    <location>
        <begin position="297"/>
        <end position="315"/>
    </location>
</feature>
<keyword evidence="7" id="KW-0630">Potassium</keyword>
<dbReference type="Proteomes" id="UP000694844">
    <property type="component" value="Chromosome 3"/>
</dbReference>
<dbReference type="InterPro" id="IPR003974">
    <property type="entry name" value="K_chnl_volt-dep_Kv3"/>
</dbReference>
<dbReference type="RefSeq" id="XP_022327300.1">
    <property type="nucleotide sequence ID" value="XM_022471592.1"/>
</dbReference>
<dbReference type="SUPFAM" id="SSF54695">
    <property type="entry name" value="POZ domain"/>
    <property type="match status" value="1"/>
</dbReference>
<feature type="domain" description="Ion transport" evidence="13">
    <location>
        <begin position="283"/>
        <end position="483"/>
    </location>
</feature>
<keyword evidence="2" id="KW-0813">Transport</keyword>
<organism evidence="15 16">
    <name type="scientific">Crassostrea virginica</name>
    <name type="common">Eastern oyster</name>
    <dbReference type="NCBI Taxonomy" id="6565"/>
    <lineage>
        <taxon>Eukaryota</taxon>
        <taxon>Metazoa</taxon>
        <taxon>Spiralia</taxon>
        <taxon>Lophotrochozoa</taxon>
        <taxon>Mollusca</taxon>
        <taxon>Bivalvia</taxon>
        <taxon>Autobranchia</taxon>
        <taxon>Pteriomorphia</taxon>
        <taxon>Ostreida</taxon>
        <taxon>Ostreoidea</taxon>
        <taxon>Ostreidae</taxon>
        <taxon>Crassostrea</taxon>
    </lineage>
</organism>
<dbReference type="GO" id="GO:0005249">
    <property type="term" value="F:voltage-gated potassium channel activity"/>
    <property type="evidence" value="ECO:0007669"/>
    <property type="project" value="InterPro"/>
</dbReference>
<evidence type="ECO:0000313" key="16">
    <source>
        <dbReference type="RefSeq" id="XP_022327300.1"/>
    </source>
</evidence>
<evidence type="ECO:0000259" key="13">
    <source>
        <dbReference type="Pfam" id="PF00520"/>
    </source>
</evidence>